<evidence type="ECO:0000313" key="2">
    <source>
        <dbReference type="Proteomes" id="UP000309594"/>
    </source>
</evidence>
<dbReference type="GO" id="GO:0016740">
    <property type="term" value="F:transferase activity"/>
    <property type="evidence" value="ECO:0007669"/>
    <property type="project" value="UniProtKB-KW"/>
</dbReference>
<name>A0A4U1GAP8_9SPHI</name>
<evidence type="ECO:0000313" key="1">
    <source>
        <dbReference type="EMBL" id="TKC60957.1"/>
    </source>
</evidence>
<dbReference type="Gene3D" id="3.40.50.2000">
    <property type="entry name" value="Glycogen Phosphorylase B"/>
    <property type="match status" value="2"/>
</dbReference>
<dbReference type="SUPFAM" id="SSF53756">
    <property type="entry name" value="UDP-Glycosyltransferase/glycogen phosphorylase"/>
    <property type="match status" value="1"/>
</dbReference>
<dbReference type="EMBL" id="SWDX01000004">
    <property type="protein sequence ID" value="TKC60957.1"/>
    <property type="molecule type" value="Genomic_DNA"/>
</dbReference>
<reference evidence="1 2" key="1">
    <citation type="submission" date="2019-04" db="EMBL/GenBank/DDBJ databases">
        <title>Pedobacter sp. RP-1-16 sp. nov., isolated from Arctic soil.</title>
        <authorList>
            <person name="Dahal R.H."/>
            <person name="Kim D.-U."/>
        </authorList>
    </citation>
    <scope>NUCLEOTIDE SEQUENCE [LARGE SCALE GENOMIC DNA]</scope>
    <source>
        <strain evidence="1 2">RP-1-16</strain>
    </source>
</reference>
<comment type="caution">
    <text evidence="1">The sequence shown here is derived from an EMBL/GenBank/DDBJ whole genome shotgun (WGS) entry which is preliminary data.</text>
</comment>
<keyword evidence="1" id="KW-0808">Transferase</keyword>
<dbReference type="Proteomes" id="UP000309594">
    <property type="component" value="Unassembled WGS sequence"/>
</dbReference>
<accession>A0A4U1GAP8</accession>
<protein>
    <submittedName>
        <fullName evidence="1">Glycosyltransferase family 4 protein</fullName>
    </submittedName>
</protein>
<gene>
    <name evidence="1" type="ORF">FBD94_10385</name>
</gene>
<sequence length="409" mass="45628">MQILLITSGQPSLNPRLVKEADALSSAGHNVTVLYAYWNEWGTKFDHALLKSKKWKAIRIGGAPKQNKASYFLTRLIHKLATIGAKKVSIPFFAETAIARSSFMLSMAAKKYQADLYIAHNLGALPAAVKAAQHNHKSCGFDAEDFHRNEASDDPHSFDVKLKTYIEQKYLPRTNYLTASSPQITAAYQVLFPSKAIVTILNVFSSVSAVSIPKTDPISPIKLFWFSQTIGSQRGIETLIQTLNNLPAESFELHLLGGFQHQGSKAYFEKLRTPNLYDLRFHPPIAPDELINFAAQFDIGLALEPSFSKNNDLALSNKIFTYLQAGLAVIASNTTAQRGLLTAHPEIGRLYETGDTRSLSNALLQYAENRDQLDQARQASLMLARNKFNWEIEQVKFLKVIQQTLNLES</sequence>
<proteinExistence type="predicted"/>
<organism evidence="1 2">
    <name type="scientific">Pedobacter hiemivivus</name>
    <dbReference type="NCBI Taxonomy" id="2530454"/>
    <lineage>
        <taxon>Bacteria</taxon>
        <taxon>Pseudomonadati</taxon>
        <taxon>Bacteroidota</taxon>
        <taxon>Sphingobacteriia</taxon>
        <taxon>Sphingobacteriales</taxon>
        <taxon>Sphingobacteriaceae</taxon>
        <taxon>Pedobacter</taxon>
    </lineage>
</organism>
<dbReference type="AlphaFoldDB" id="A0A4U1GAP8"/>
<dbReference type="RefSeq" id="WP_136880173.1">
    <property type="nucleotide sequence ID" value="NZ_SWDX01000004.1"/>
</dbReference>